<evidence type="ECO:0000256" key="1">
    <source>
        <dbReference type="SAM" id="Phobius"/>
    </source>
</evidence>
<proteinExistence type="predicted"/>
<dbReference type="InterPro" id="IPR025250">
    <property type="entry name" value="DUF4199"/>
</dbReference>
<sequence length="160" mass="18620">MKKFSIEFKWAIITTIIFLAWMTLEKQLGFHNEKIKWEPLFNILYIFPLFLLYFLAVREKKIKFYNGAMNWKQGIISSIVISFIIVVFSPIAQFILHEFISPNFLTNTINYTVESKKLSLEEAKEYTTLSSSIWKNISDSLSFGVVIGAIVAYLLKTKTN</sequence>
<feature type="transmembrane region" description="Helical" evidence="1">
    <location>
        <begin position="7"/>
        <end position="24"/>
    </location>
</feature>
<dbReference type="Proteomes" id="UP000656274">
    <property type="component" value="Unassembled WGS sequence"/>
</dbReference>
<organism evidence="2 3">
    <name type="scientific">Flavobacterium proteolyticum</name>
    <dbReference type="NCBI Taxonomy" id="2911683"/>
    <lineage>
        <taxon>Bacteria</taxon>
        <taxon>Pseudomonadati</taxon>
        <taxon>Bacteroidota</taxon>
        <taxon>Flavobacteriia</taxon>
        <taxon>Flavobacteriales</taxon>
        <taxon>Flavobacteriaceae</taxon>
        <taxon>Flavobacterium</taxon>
    </lineage>
</organism>
<reference evidence="2 3" key="1">
    <citation type="submission" date="2020-10" db="EMBL/GenBank/DDBJ databases">
        <title>The genome sequence of Flavobacterium aquaticum 1Y8A.</title>
        <authorList>
            <person name="Liu Y."/>
        </authorList>
    </citation>
    <scope>NUCLEOTIDE SEQUENCE [LARGE SCALE GENOMIC DNA]</scope>
    <source>
        <strain evidence="2 3">1Y8A</strain>
    </source>
</reference>
<feature type="transmembrane region" description="Helical" evidence="1">
    <location>
        <begin position="137"/>
        <end position="155"/>
    </location>
</feature>
<accession>A0ABR9WSE4</accession>
<dbReference type="Pfam" id="PF13858">
    <property type="entry name" value="DUF4199"/>
    <property type="match status" value="1"/>
</dbReference>
<feature type="transmembrane region" description="Helical" evidence="1">
    <location>
        <begin position="76"/>
        <end position="96"/>
    </location>
</feature>
<keyword evidence="3" id="KW-1185">Reference proteome</keyword>
<dbReference type="EMBL" id="JADFTZ010000003">
    <property type="protein sequence ID" value="MBE9576828.1"/>
    <property type="molecule type" value="Genomic_DNA"/>
</dbReference>
<evidence type="ECO:0000313" key="3">
    <source>
        <dbReference type="Proteomes" id="UP000656274"/>
    </source>
</evidence>
<dbReference type="RefSeq" id="WP_194095958.1">
    <property type="nucleotide sequence ID" value="NZ_JADFTZ010000003.1"/>
</dbReference>
<name>A0ABR9WSE4_9FLAO</name>
<keyword evidence="1" id="KW-1133">Transmembrane helix</keyword>
<feature type="transmembrane region" description="Helical" evidence="1">
    <location>
        <begin position="39"/>
        <end position="56"/>
    </location>
</feature>
<keyword evidence="1" id="KW-0812">Transmembrane</keyword>
<keyword evidence="1" id="KW-0472">Membrane</keyword>
<protein>
    <submittedName>
        <fullName evidence="2">DUF4199 domain-containing protein</fullName>
    </submittedName>
</protein>
<evidence type="ECO:0000313" key="2">
    <source>
        <dbReference type="EMBL" id="MBE9576828.1"/>
    </source>
</evidence>
<comment type="caution">
    <text evidence="2">The sequence shown here is derived from an EMBL/GenBank/DDBJ whole genome shotgun (WGS) entry which is preliminary data.</text>
</comment>
<gene>
    <name evidence="2" type="ORF">IM755_08925</name>
</gene>